<dbReference type="InterPro" id="IPR014001">
    <property type="entry name" value="Helicase_ATP-bd"/>
</dbReference>
<dbReference type="Pfam" id="PF13959">
    <property type="entry name" value="CTE_SPB4"/>
    <property type="match status" value="1"/>
</dbReference>
<dbReference type="CDD" id="cd17949">
    <property type="entry name" value="DEADc_DDX31"/>
    <property type="match status" value="1"/>
</dbReference>
<dbReference type="EC" id="3.6.4.13" evidence="14"/>
<feature type="compositionally biased region" description="Polar residues" evidence="15">
    <location>
        <begin position="9"/>
        <end position="23"/>
    </location>
</feature>
<dbReference type="GO" id="GO:0003724">
    <property type="term" value="F:RNA helicase activity"/>
    <property type="evidence" value="ECO:0007669"/>
    <property type="project" value="UniProtKB-EC"/>
</dbReference>
<dbReference type="InterPro" id="IPR011545">
    <property type="entry name" value="DEAD/DEAH_box_helicase_dom"/>
</dbReference>
<dbReference type="SUPFAM" id="SSF52540">
    <property type="entry name" value="P-loop containing nucleoside triphosphate hydrolases"/>
    <property type="match status" value="2"/>
</dbReference>
<keyword evidence="10" id="KW-0539">Nucleus</keyword>
<keyword evidence="7 14" id="KW-0347">Helicase</keyword>
<dbReference type="PROSITE" id="PS51194">
    <property type="entry name" value="HELICASE_CTER"/>
    <property type="match status" value="1"/>
</dbReference>
<keyword evidence="20" id="KW-1185">Reference proteome</keyword>
<proteinExistence type="inferred from homology"/>
<evidence type="ECO:0000256" key="11">
    <source>
        <dbReference type="ARBA" id="ARBA00037933"/>
    </source>
</evidence>
<dbReference type="InterPro" id="IPR001650">
    <property type="entry name" value="Helicase_C-like"/>
</dbReference>
<evidence type="ECO:0000256" key="9">
    <source>
        <dbReference type="ARBA" id="ARBA00022884"/>
    </source>
</evidence>
<dbReference type="FunFam" id="3.40.50.300:FF:002326">
    <property type="entry name" value="ATP-dependent RNA helicase DBP7"/>
    <property type="match status" value="1"/>
</dbReference>
<keyword evidence="9 14" id="KW-0694">RNA-binding</keyword>
<evidence type="ECO:0000256" key="13">
    <source>
        <dbReference type="PROSITE-ProRule" id="PRU00552"/>
    </source>
</evidence>
<gene>
    <name evidence="19" type="primary">SMKI11G2320</name>
    <name evidence="19" type="ORF">SMKI_11G2320</name>
</gene>
<comment type="function">
    <text evidence="1">ATP-binding RNA helicase involved in the biogenesis of 60S ribosomal subunits and is required for the normal formation of 25S and 5.8S rRNAs.</text>
</comment>
<comment type="domain">
    <text evidence="14">The Q motif is unique to and characteristic of the DEAD box family of RNA helicases and controls ATP binding and hydrolysis.</text>
</comment>
<feature type="short sequence motif" description="Q motif" evidence="13">
    <location>
        <begin position="143"/>
        <end position="172"/>
    </location>
</feature>
<keyword evidence="8 14" id="KW-0067">ATP-binding</keyword>
<keyword evidence="4" id="KW-0698">rRNA processing</keyword>
<evidence type="ECO:0000256" key="8">
    <source>
        <dbReference type="ARBA" id="ARBA00022840"/>
    </source>
</evidence>
<feature type="region of interest" description="Disordered" evidence="15">
    <location>
        <begin position="701"/>
        <end position="725"/>
    </location>
</feature>
<feature type="region of interest" description="Disordered" evidence="15">
    <location>
        <begin position="1"/>
        <end position="102"/>
    </location>
</feature>
<keyword evidence="3" id="KW-0690">Ribosome biogenesis</keyword>
<feature type="compositionally biased region" description="Basic and acidic residues" evidence="15">
    <location>
        <begin position="76"/>
        <end position="89"/>
    </location>
</feature>
<evidence type="ECO:0000256" key="5">
    <source>
        <dbReference type="ARBA" id="ARBA00022741"/>
    </source>
</evidence>
<protein>
    <recommendedName>
        <fullName evidence="14">ATP-dependent RNA helicase</fullName>
        <ecNumber evidence="14">3.6.4.13</ecNumber>
    </recommendedName>
</protein>
<name>A0AA35IQ04_SACMI</name>
<evidence type="ECO:0000259" key="18">
    <source>
        <dbReference type="PROSITE" id="PS51195"/>
    </source>
</evidence>
<dbReference type="GO" id="GO:0005524">
    <property type="term" value="F:ATP binding"/>
    <property type="evidence" value="ECO:0007669"/>
    <property type="project" value="UniProtKB-UniRule"/>
</dbReference>
<dbReference type="GO" id="GO:0003723">
    <property type="term" value="F:RNA binding"/>
    <property type="evidence" value="ECO:0007669"/>
    <property type="project" value="UniProtKB-UniRule"/>
</dbReference>
<dbReference type="Pfam" id="PF00270">
    <property type="entry name" value="DEAD"/>
    <property type="match status" value="1"/>
</dbReference>
<keyword evidence="5 14" id="KW-0547">Nucleotide-binding</keyword>
<dbReference type="InterPro" id="IPR027417">
    <property type="entry name" value="P-loop_NTPase"/>
</dbReference>
<accession>A0AA35IQ04</accession>
<dbReference type="SMART" id="SM01178">
    <property type="entry name" value="DUF4217"/>
    <property type="match status" value="1"/>
</dbReference>
<dbReference type="PROSITE" id="PS51192">
    <property type="entry name" value="HELICASE_ATP_BIND_1"/>
    <property type="match status" value="1"/>
</dbReference>
<dbReference type="EMBL" id="OX365767">
    <property type="protein sequence ID" value="CAI4034782.1"/>
    <property type="molecule type" value="Genomic_DNA"/>
</dbReference>
<dbReference type="GO" id="GO:0016787">
    <property type="term" value="F:hydrolase activity"/>
    <property type="evidence" value="ECO:0007669"/>
    <property type="project" value="UniProtKB-KW"/>
</dbReference>
<evidence type="ECO:0000256" key="14">
    <source>
        <dbReference type="RuleBase" id="RU365068"/>
    </source>
</evidence>
<organism evidence="19 20">
    <name type="scientific">Saccharomyces mikatae IFO 1815</name>
    <dbReference type="NCBI Taxonomy" id="226126"/>
    <lineage>
        <taxon>Eukaryota</taxon>
        <taxon>Fungi</taxon>
        <taxon>Dikarya</taxon>
        <taxon>Ascomycota</taxon>
        <taxon>Saccharomycotina</taxon>
        <taxon>Saccharomycetes</taxon>
        <taxon>Saccharomycetales</taxon>
        <taxon>Saccharomycetaceae</taxon>
        <taxon>Saccharomyces</taxon>
    </lineage>
</organism>
<dbReference type="PROSITE" id="PS51195">
    <property type="entry name" value="Q_MOTIF"/>
    <property type="match status" value="1"/>
</dbReference>
<comment type="function">
    <text evidence="14">RNA helicase.</text>
</comment>
<comment type="catalytic activity">
    <reaction evidence="12 14">
        <text>ATP + H2O = ADP + phosphate + H(+)</text>
        <dbReference type="Rhea" id="RHEA:13065"/>
        <dbReference type="ChEBI" id="CHEBI:15377"/>
        <dbReference type="ChEBI" id="CHEBI:15378"/>
        <dbReference type="ChEBI" id="CHEBI:30616"/>
        <dbReference type="ChEBI" id="CHEBI:43474"/>
        <dbReference type="ChEBI" id="CHEBI:456216"/>
        <dbReference type="EC" id="3.6.4.13"/>
    </reaction>
</comment>
<sequence length="742" mass="83281">MSDDDSMLLNFTTNDDATGSSYKQAARVTGGRWKDRRRMKMKLEGKTASKKRRSNSTGEQGSVPGRGGNSNRKIHKDNVTRSEDQEKLKSRSAHSAQGRNLPADSQFVSSLFTSNREITTAVNTNIHDENVVINPSNAPLKGDMFASLGVSDVLVSHLEQKMRIQKPTSIQKQAIPQIIHNAGRNDFFIHAQTGSGKTLSYLLPIISTILNMETRVDRTSGAFALVVAPTRELASQIYHVCSTLVSCCHFLVPCLLIGGERKKSEKARLRKGCNFIIGTPGRILDHLQNTKVIREQLSQSLRYIVLDEGDKLMELGFDETISEIIKIVHDIPISSDRFPKLPNKLVHMLCSATLTDGVNRLRNVALKDYKLISNGTNKDADAVTVAPDQLLQRITIVPPKLRLVTLAATLNNISKDFISTDPQSKTLRTIVFVSCSDSVEFHYDAFSGSDGHHRNLTGDSVRLLTKGNTMFPCFSDSKDPNVVIYKLHGSLSQQTRTSTLQHFARDNETTMGKHLIMFCTDVASRGLDLPQVGSVIELDPPFAVEDHLHRVGRTARAGEKGESLLFLLPGEEEKYMDYIQPYHPMGWELIKFDKEILMPAFKDVNVNRNDKFIRKDDKSSKNKDGDEKEYEWDTNATTWHLNIERRVVGDSAFKNLAVKGFISHVRAYATHISQEKKFFNVKFLHLGHLAKSFGLRERPKAMGLQSSKDGNSEKKPTKENSKNKMFRMARMAEKQIASEFNY</sequence>
<comment type="subcellular location">
    <subcellularLocation>
        <location evidence="2">Nucleus</location>
        <location evidence="2">Nucleolus</location>
    </subcellularLocation>
</comment>
<dbReference type="InterPro" id="IPR014014">
    <property type="entry name" value="RNA_helicase_DEAD_Q_motif"/>
</dbReference>
<dbReference type="RefSeq" id="XP_056077902.1">
    <property type="nucleotide sequence ID" value="XM_056223934.1"/>
</dbReference>
<dbReference type="Gene3D" id="3.40.50.300">
    <property type="entry name" value="P-loop containing nucleotide triphosphate hydrolases"/>
    <property type="match status" value="2"/>
</dbReference>
<dbReference type="SMART" id="SM00490">
    <property type="entry name" value="HELICc"/>
    <property type="match status" value="1"/>
</dbReference>
<dbReference type="InterPro" id="IPR025313">
    <property type="entry name" value="SPB4-like_CTE"/>
</dbReference>
<comment type="similarity">
    <text evidence="11">Belongs to the DEAD box helicase family. DDX31/DBP7 subfamily.</text>
</comment>
<evidence type="ECO:0000256" key="15">
    <source>
        <dbReference type="SAM" id="MobiDB-lite"/>
    </source>
</evidence>
<dbReference type="Proteomes" id="UP001161438">
    <property type="component" value="Chromosome 11"/>
</dbReference>
<dbReference type="Pfam" id="PF00271">
    <property type="entry name" value="Helicase_C"/>
    <property type="match status" value="1"/>
</dbReference>
<feature type="domain" description="Helicase ATP-binding" evidence="16">
    <location>
        <begin position="178"/>
        <end position="372"/>
    </location>
</feature>
<reference evidence="19" key="1">
    <citation type="submission" date="2022-10" db="EMBL/GenBank/DDBJ databases">
        <authorList>
            <person name="Byrne P K."/>
        </authorList>
    </citation>
    <scope>NUCLEOTIDE SEQUENCE</scope>
    <source>
        <strain evidence="19">IFO1815</strain>
    </source>
</reference>
<dbReference type="GO" id="GO:0005730">
    <property type="term" value="C:nucleolus"/>
    <property type="evidence" value="ECO:0007669"/>
    <property type="project" value="UniProtKB-SubCell"/>
</dbReference>
<evidence type="ECO:0000313" key="20">
    <source>
        <dbReference type="Proteomes" id="UP001161438"/>
    </source>
</evidence>
<evidence type="ECO:0000256" key="10">
    <source>
        <dbReference type="ARBA" id="ARBA00023242"/>
    </source>
</evidence>
<feature type="compositionally biased region" description="Basic and acidic residues" evidence="15">
    <location>
        <begin position="710"/>
        <end position="722"/>
    </location>
</feature>
<evidence type="ECO:0000256" key="3">
    <source>
        <dbReference type="ARBA" id="ARBA00022517"/>
    </source>
</evidence>
<evidence type="ECO:0000256" key="1">
    <source>
        <dbReference type="ARBA" id="ARBA00003706"/>
    </source>
</evidence>
<dbReference type="CDD" id="cd18787">
    <property type="entry name" value="SF2_C_DEAD"/>
    <property type="match status" value="1"/>
</dbReference>
<evidence type="ECO:0000256" key="12">
    <source>
        <dbReference type="ARBA" id="ARBA00047984"/>
    </source>
</evidence>
<evidence type="ECO:0000313" key="19">
    <source>
        <dbReference type="EMBL" id="CAI4034782.1"/>
    </source>
</evidence>
<evidence type="ECO:0000256" key="6">
    <source>
        <dbReference type="ARBA" id="ARBA00022801"/>
    </source>
</evidence>
<feature type="domain" description="Helicase C-terminal" evidence="17">
    <location>
        <begin position="412"/>
        <end position="605"/>
    </location>
</feature>
<feature type="domain" description="DEAD-box RNA helicase Q" evidence="18">
    <location>
        <begin position="143"/>
        <end position="172"/>
    </location>
</feature>
<dbReference type="GO" id="GO:0006364">
    <property type="term" value="P:rRNA processing"/>
    <property type="evidence" value="ECO:0007669"/>
    <property type="project" value="UniProtKB-KW"/>
</dbReference>
<evidence type="ECO:0000259" key="17">
    <source>
        <dbReference type="PROSITE" id="PS51194"/>
    </source>
</evidence>
<evidence type="ECO:0000256" key="7">
    <source>
        <dbReference type="ARBA" id="ARBA00022806"/>
    </source>
</evidence>
<keyword evidence="6 14" id="KW-0378">Hydrolase</keyword>
<evidence type="ECO:0000256" key="4">
    <source>
        <dbReference type="ARBA" id="ARBA00022552"/>
    </source>
</evidence>
<dbReference type="PANTHER" id="PTHR24031">
    <property type="entry name" value="RNA HELICASE"/>
    <property type="match status" value="1"/>
</dbReference>
<evidence type="ECO:0000256" key="2">
    <source>
        <dbReference type="ARBA" id="ARBA00004604"/>
    </source>
</evidence>
<dbReference type="GeneID" id="80919615"/>
<dbReference type="SMART" id="SM00487">
    <property type="entry name" value="DEXDc"/>
    <property type="match status" value="1"/>
</dbReference>
<dbReference type="AlphaFoldDB" id="A0AA35IQ04"/>
<evidence type="ECO:0000259" key="16">
    <source>
        <dbReference type="PROSITE" id="PS51192"/>
    </source>
</evidence>